<feature type="non-terminal residue" evidence="3">
    <location>
        <position position="1"/>
    </location>
</feature>
<organism evidence="3 4">
    <name type="scientific">Periconia macrospinosa</name>
    <dbReference type="NCBI Taxonomy" id="97972"/>
    <lineage>
        <taxon>Eukaryota</taxon>
        <taxon>Fungi</taxon>
        <taxon>Dikarya</taxon>
        <taxon>Ascomycota</taxon>
        <taxon>Pezizomycotina</taxon>
        <taxon>Dothideomycetes</taxon>
        <taxon>Pleosporomycetidae</taxon>
        <taxon>Pleosporales</taxon>
        <taxon>Massarineae</taxon>
        <taxon>Periconiaceae</taxon>
        <taxon>Periconia</taxon>
    </lineage>
</organism>
<reference evidence="3 4" key="1">
    <citation type="journal article" date="2018" name="Sci. Rep.">
        <title>Comparative genomics provides insights into the lifestyle and reveals functional heterogeneity of dark septate endophytic fungi.</title>
        <authorList>
            <person name="Knapp D.G."/>
            <person name="Nemeth J.B."/>
            <person name="Barry K."/>
            <person name="Hainaut M."/>
            <person name="Henrissat B."/>
            <person name="Johnson J."/>
            <person name="Kuo A."/>
            <person name="Lim J.H.P."/>
            <person name="Lipzen A."/>
            <person name="Nolan M."/>
            <person name="Ohm R.A."/>
            <person name="Tamas L."/>
            <person name="Grigoriev I.V."/>
            <person name="Spatafora J.W."/>
            <person name="Nagy L.G."/>
            <person name="Kovacs G.M."/>
        </authorList>
    </citation>
    <scope>NUCLEOTIDE SEQUENCE [LARGE SCALE GENOMIC DNA]</scope>
    <source>
        <strain evidence="3 4">DSE2036</strain>
    </source>
</reference>
<evidence type="ECO:0000313" key="4">
    <source>
        <dbReference type="Proteomes" id="UP000244855"/>
    </source>
</evidence>
<evidence type="ECO:0000256" key="1">
    <source>
        <dbReference type="SAM" id="Coils"/>
    </source>
</evidence>
<dbReference type="AlphaFoldDB" id="A0A2V1DA02"/>
<evidence type="ECO:0000313" key="3">
    <source>
        <dbReference type="EMBL" id="PVH94024.1"/>
    </source>
</evidence>
<feature type="coiled-coil region" evidence="1">
    <location>
        <begin position="242"/>
        <end position="276"/>
    </location>
</feature>
<gene>
    <name evidence="3" type="ORF">DM02DRAFT_694254</name>
</gene>
<keyword evidence="4" id="KW-1185">Reference proteome</keyword>
<sequence>ITYLAALKQASTQLSPLHHHSSRHFHISNPYSSRPTIFTMPAYSTFFVPISDPFEALVSMTGLIEELQELTKSVTKGTVDRATAQNISANLRKSLGHIDALVSIAKTQEKEKKKKELLFDEERAAMAARMKDMEAKMDEERTATATRIKDVELKMEEERAAMTTQIDEIQSKHDNELAALKKHLSDSQNELLSHKVTLYNTKTELAEAHKQAQRKPIYSIPPHLRKPTDAAAAHHTETKKKLEALQITHDSTLKKLDAAEATILTKEAELAAAKSASTTKQQELETFRRYHASFNEAFSAQLYGADTQIRELSVQKHLVEHMLQQEQQKAAGFLLQLDDTKRALANATEACEGTPACTSCVQHLRAALRVSQAHEAEAGRRFDAMWVAQLRATESLAAAKAGMVVSPVVEEERKEEREGEEVEVEADSLSSSSLSSEEESSSDDDSEFEIITGC</sequence>
<proteinExistence type="predicted"/>
<keyword evidence="1" id="KW-0175">Coiled coil</keyword>
<protein>
    <submittedName>
        <fullName evidence="3">Uncharacterized protein</fullName>
    </submittedName>
</protein>
<feature type="region of interest" description="Disordered" evidence="2">
    <location>
        <begin position="407"/>
        <end position="454"/>
    </location>
</feature>
<feature type="compositionally biased region" description="Acidic residues" evidence="2">
    <location>
        <begin position="436"/>
        <end position="448"/>
    </location>
</feature>
<accession>A0A2V1DA02</accession>
<evidence type="ECO:0000256" key="2">
    <source>
        <dbReference type="SAM" id="MobiDB-lite"/>
    </source>
</evidence>
<name>A0A2V1DA02_9PLEO</name>
<dbReference type="Proteomes" id="UP000244855">
    <property type="component" value="Unassembled WGS sequence"/>
</dbReference>
<dbReference type="EMBL" id="KZ805554">
    <property type="protein sequence ID" value="PVH94024.1"/>
    <property type="molecule type" value="Genomic_DNA"/>
</dbReference>